<proteinExistence type="predicted"/>
<evidence type="ECO:0000313" key="3">
    <source>
        <dbReference type="Proteomes" id="UP000439780"/>
    </source>
</evidence>
<organism evidence="2 3">
    <name type="scientific">Qipengyuania algicida</name>
    <dbReference type="NCBI Taxonomy" id="1836209"/>
    <lineage>
        <taxon>Bacteria</taxon>
        <taxon>Pseudomonadati</taxon>
        <taxon>Pseudomonadota</taxon>
        <taxon>Alphaproteobacteria</taxon>
        <taxon>Sphingomonadales</taxon>
        <taxon>Erythrobacteraceae</taxon>
        <taxon>Qipengyuania</taxon>
    </lineage>
</organism>
<keyword evidence="3" id="KW-1185">Reference proteome</keyword>
<accession>A0A845AHP9</accession>
<dbReference type="Pfam" id="PF11000">
    <property type="entry name" value="DUF2840"/>
    <property type="match status" value="1"/>
</dbReference>
<feature type="region of interest" description="Disordered" evidence="1">
    <location>
        <begin position="55"/>
        <end position="75"/>
    </location>
</feature>
<dbReference type="InterPro" id="IPR021263">
    <property type="entry name" value="DUF2840"/>
</dbReference>
<name>A0A845AHP9_9SPHN</name>
<dbReference type="EMBL" id="WTYA01000018">
    <property type="protein sequence ID" value="MXP30172.1"/>
    <property type="molecule type" value="Genomic_DNA"/>
</dbReference>
<gene>
    <name evidence="2" type="ORF">GRI58_15285</name>
</gene>
<dbReference type="RefSeq" id="WP_160754474.1">
    <property type="nucleotide sequence ID" value="NZ_WTYA01000018.1"/>
</dbReference>
<sequence>MFGLSGTAGLGRSGTESSDYREPDWRSKPQKCWACASLNNPNKESNRFLLTPEGRWTSAAAPPPTGGNRPVSDDPPLTHITLTWRQGVREDWLRFGKPVASKIIDRTSRVESYAPGQLFALVRWASNDYGTIRSTLQIVRAVSKGEAYTTLPQVDPGGELLLSVQGWPKVRQVFAFIDAIEQADIDPCEAAPDHWRHIHNRLAAGVQPRSYSPARHQVWLNRRRLLP</sequence>
<dbReference type="OrthoDB" id="9810432at2"/>
<feature type="region of interest" description="Disordered" evidence="1">
    <location>
        <begin position="1"/>
        <end position="26"/>
    </location>
</feature>
<reference evidence="2 3" key="1">
    <citation type="submission" date="2019-12" db="EMBL/GenBank/DDBJ databases">
        <title>Genomic-based taxomic classification of the family Erythrobacteraceae.</title>
        <authorList>
            <person name="Xu L."/>
        </authorList>
    </citation>
    <scope>NUCLEOTIDE SEQUENCE [LARGE SCALE GENOMIC DNA]</scope>
    <source>
        <strain evidence="2 3">KEMB 9005-328</strain>
    </source>
</reference>
<dbReference type="Proteomes" id="UP000439780">
    <property type="component" value="Unassembled WGS sequence"/>
</dbReference>
<protein>
    <submittedName>
        <fullName evidence="2">DUF2840 domain-containing protein</fullName>
    </submittedName>
</protein>
<feature type="compositionally biased region" description="Gly residues" evidence="1">
    <location>
        <begin position="1"/>
        <end position="12"/>
    </location>
</feature>
<evidence type="ECO:0000256" key="1">
    <source>
        <dbReference type="SAM" id="MobiDB-lite"/>
    </source>
</evidence>
<comment type="caution">
    <text evidence="2">The sequence shown here is derived from an EMBL/GenBank/DDBJ whole genome shotgun (WGS) entry which is preliminary data.</text>
</comment>
<evidence type="ECO:0000313" key="2">
    <source>
        <dbReference type="EMBL" id="MXP30172.1"/>
    </source>
</evidence>
<dbReference type="AlphaFoldDB" id="A0A845AHP9"/>